<keyword evidence="8 15" id="KW-0406">Ion transport</keyword>
<keyword evidence="9 15" id="KW-0472">Membrane</keyword>
<comment type="function">
    <text evidence="15">Glutamate-gated receptor that probably acts as non-selective cation channel.</text>
</comment>
<evidence type="ECO:0000256" key="14">
    <source>
        <dbReference type="ARBA" id="ARBA00049638"/>
    </source>
</evidence>
<feature type="transmembrane region" description="Helical" evidence="17">
    <location>
        <begin position="835"/>
        <end position="859"/>
    </location>
</feature>
<comment type="similarity">
    <text evidence="2 15">Belongs to the glutamate-gated ion channel (TC 1.A.10.1) family.</text>
</comment>
<evidence type="ECO:0000256" key="1">
    <source>
        <dbReference type="ARBA" id="ARBA00004141"/>
    </source>
</evidence>
<dbReference type="CDD" id="cd19990">
    <property type="entry name" value="PBP1_GABAb_receptor_plant"/>
    <property type="match status" value="1"/>
</dbReference>
<evidence type="ECO:0000256" key="8">
    <source>
        <dbReference type="ARBA" id="ARBA00023065"/>
    </source>
</evidence>
<dbReference type="AlphaFoldDB" id="A0A4Y7K6D4"/>
<evidence type="ECO:0000313" key="20">
    <source>
        <dbReference type="EMBL" id="RZC67892.1"/>
    </source>
</evidence>
<dbReference type="GO" id="GO:0004930">
    <property type="term" value="F:G protein-coupled receptor activity"/>
    <property type="evidence" value="ECO:0007669"/>
    <property type="project" value="InterPro"/>
</dbReference>
<keyword evidence="6 18" id="KW-0732">Signal</keyword>
<protein>
    <recommendedName>
        <fullName evidence="15">Glutamate receptor</fullName>
    </recommendedName>
</protein>
<name>A0A4Y7K6D4_PAPSO</name>
<evidence type="ECO:0000256" key="17">
    <source>
        <dbReference type="SAM" id="Phobius"/>
    </source>
</evidence>
<dbReference type="Gene3D" id="1.10.287.70">
    <property type="match status" value="1"/>
</dbReference>
<evidence type="ECO:0000259" key="19">
    <source>
        <dbReference type="SMART" id="SM00079"/>
    </source>
</evidence>
<comment type="function">
    <text evidence="14">Glutamate-gated receptor that probably acts as a non-selective cation channel. May be involved in light-signal transduction and calcium homeostasis via the regulation of calcium influx into cells.</text>
</comment>
<evidence type="ECO:0000256" key="5">
    <source>
        <dbReference type="ARBA" id="ARBA00022692"/>
    </source>
</evidence>
<dbReference type="Pfam" id="PF10613">
    <property type="entry name" value="Lig_chan-Glu_bd"/>
    <property type="match status" value="1"/>
</dbReference>
<feature type="domain" description="Ionotropic glutamate receptor C-terminal" evidence="19">
    <location>
        <begin position="458"/>
        <end position="812"/>
    </location>
</feature>
<evidence type="ECO:0000256" key="11">
    <source>
        <dbReference type="ARBA" id="ARBA00023180"/>
    </source>
</evidence>
<evidence type="ECO:0000256" key="10">
    <source>
        <dbReference type="ARBA" id="ARBA00023170"/>
    </source>
</evidence>
<dbReference type="InterPro" id="IPR019594">
    <property type="entry name" value="Glu/Gly-bd"/>
</dbReference>
<dbReference type="EMBL" id="CM010720">
    <property type="protein sequence ID" value="RZC67892.1"/>
    <property type="molecule type" value="Genomic_DNA"/>
</dbReference>
<comment type="subunit">
    <text evidence="3">May form heteromers.</text>
</comment>
<dbReference type="FunFam" id="3.40.190.10:FF:000103">
    <property type="entry name" value="Glutamate receptor"/>
    <property type="match status" value="1"/>
</dbReference>
<dbReference type="STRING" id="3469.A0A4Y7K6D4"/>
<dbReference type="InterPro" id="IPR000337">
    <property type="entry name" value="GPCR_3"/>
</dbReference>
<feature type="transmembrane region" description="Helical" evidence="17">
    <location>
        <begin position="652"/>
        <end position="670"/>
    </location>
</feature>
<evidence type="ECO:0000256" key="3">
    <source>
        <dbReference type="ARBA" id="ARBA00011095"/>
    </source>
</evidence>
<dbReference type="FunFam" id="3.40.50.2300:FF:000188">
    <property type="entry name" value="Glutamate receptor"/>
    <property type="match status" value="1"/>
</dbReference>
<keyword evidence="5 17" id="KW-0812">Transmembrane</keyword>
<evidence type="ECO:0000256" key="13">
    <source>
        <dbReference type="ARBA" id="ARBA00023303"/>
    </source>
</evidence>
<evidence type="ECO:0000256" key="6">
    <source>
        <dbReference type="ARBA" id="ARBA00022729"/>
    </source>
</evidence>
<evidence type="ECO:0000256" key="4">
    <source>
        <dbReference type="ARBA" id="ARBA00022448"/>
    </source>
</evidence>
<evidence type="ECO:0000256" key="15">
    <source>
        <dbReference type="PIRNR" id="PIRNR037090"/>
    </source>
</evidence>
<evidence type="ECO:0000256" key="2">
    <source>
        <dbReference type="ARBA" id="ARBA00008685"/>
    </source>
</evidence>
<dbReference type="Gene3D" id="3.40.190.10">
    <property type="entry name" value="Periplasmic binding protein-like II"/>
    <property type="match status" value="2"/>
</dbReference>
<organism evidence="20 21">
    <name type="scientific">Papaver somniferum</name>
    <name type="common">Opium poppy</name>
    <dbReference type="NCBI Taxonomy" id="3469"/>
    <lineage>
        <taxon>Eukaryota</taxon>
        <taxon>Viridiplantae</taxon>
        <taxon>Streptophyta</taxon>
        <taxon>Embryophyta</taxon>
        <taxon>Tracheophyta</taxon>
        <taxon>Spermatophyta</taxon>
        <taxon>Magnoliopsida</taxon>
        <taxon>Ranunculales</taxon>
        <taxon>Papaveraceae</taxon>
        <taxon>Papaveroideae</taxon>
        <taxon>Papaver</taxon>
    </lineage>
</organism>
<dbReference type="SUPFAM" id="SSF53850">
    <property type="entry name" value="Periplasmic binding protein-like II"/>
    <property type="match status" value="1"/>
</dbReference>
<dbReference type="Proteomes" id="UP000316621">
    <property type="component" value="Chromosome 6"/>
</dbReference>
<dbReference type="InterPro" id="IPR001320">
    <property type="entry name" value="Iontro_rcpt_C"/>
</dbReference>
<dbReference type="SMART" id="SM00079">
    <property type="entry name" value="PBPe"/>
    <property type="match status" value="1"/>
</dbReference>
<evidence type="ECO:0000256" key="16">
    <source>
        <dbReference type="PIRSR" id="PIRSR037090-50"/>
    </source>
</evidence>
<dbReference type="Pfam" id="PF01094">
    <property type="entry name" value="ANF_receptor"/>
    <property type="match status" value="1"/>
</dbReference>
<accession>A0A4Y7K6D4</accession>
<dbReference type="GO" id="GO:0015276">
    <property type="term" value="F:ligand-gated monoatomic ion channel activity"/>
    <property type="evidence" value="ECO:0007669"/>
    <property type="project" value="InterPro"/>
</dbReference>
<keyword evidence="10 15" id="KW-0675">Receptor</keyword>
<sequence>MEKLSHHRYQLSGAILLFFVILSLGDHELMVCGENNLMVMGQNTTGEVEEFQVGVVIDANTSVAKVWLTCMDMALSDFYASHKNYKTRLVLHVMDSKNDVLDASSAGMVSLTLPPIHHVTALHLIQNVKVQAIIGPTTSAQAINVAHLGKRYQVPIISFSATSPSISLAQNPYFIRTSINGSSQVNAIAAIVKKFGWREVVPLYEDTEYGHGVIPYLMDAFQNINTRVPYRSVFPSAATDDQITQELNKLGKMRTRVLILHMLSPLGLRVFKKAKVLGMMNKGYAWIITSGLGTDLNSFEPSDIETMQGVLGIRPYISQHKEVAAFEGRWKIKFRKEYPDIERKLDILGIWAYDTTWAMASAVEKPSNSSDILRMGPQLLQDLSNFKFEGLSGEFQLVDRQLQSDAFQILNICGSGFRDIGIWKPSDGTNKLNLQPVIWPGDAKDKPKGWEIPLKDRKLRIGVPIKDGFNEFVKTTNISCNGTKYDVTGYCIDVFTAAIEMLPYCVPHEFIPYKKNESGKAGSYYDDLVHQVEVQKFDVAVGDVTITATRSRHVDFTLPYTEGGVSMIVLVKKDLSKDTWVFLKPLEWKLWVTIGAFFLLVGVVIWILEHRVNREFRGGPHSMYQWGTMLSFSFSMLVFAHKERVLSNLGRFVMGIWLFVVLILTQSYTANLASMLTIQRSDPTYNDVNQLIRHGYTVGYQEGSFVFGMLKRMGFDESNLKSYKSPAEFDEAFSKGRSEGGIVAAFEELPFIELILAEYCDKYMMVGDIYPYDGFGFVFPKGSPLCPDISRTILSTREERRTEDFKKRWFKGERKSCDDDKDPYGSSNSLTLGSFWILFLITGICSALAIIAFLTVFIYENKQILIDPSATTRNKILNLLKRFCEHDENRLITYFEHPACSDQNKVVDNRVHAAKISIDVVDSRPRIHASPMAGNVSARSDNSNAEMGNYTTLGADYNIASGNCTPADSNTGTYVGEL</sequence>
<dbReference type="GO" id="GO:0016020">
    <property type="term" value="C:membrane"/>
    <property type="evidence" value="ECO:0007669"/>
    <property type="project" value="UniProtKB-SubCell"/>
</dbReference>
<dbReference type="PRINTS" id="PR00248">
    <property type="entry name" value="GPCRMGR"/>
</dbReference>
<keyword evidence="4 15" id="KW-0813">Transport</keyword>
<comment type="subcellular location">
    <subcellularLocation>
        <location evidence="1">Membrane</location>
        <topology evidence="1">Multi-pass membrane protein</topology>
    </subcellularLocation>
</comment>
<evidence type="ECO:0000256" key="7">
    <source>
        <dbReference type="ARBA" id="ARBA00022989"/>
    </source>
</evidence>
<feature type="chain" id="PRO_5021448337" description="Glutamate receptor" evidence="18">
    <location>
        <begin position="26"/>
        <end position="978"/>
    </location>
</feature>
<proteinExistence type="inferred from homology"/>
<feature type="transmembrane region" description="Helical" evidence="17">
    <location>
        <begin position="590"/>
        <end position="608"/>
    </location>
</feature>
<evidence type="ECO:0000313" key="21">
    <source>
        <dbReference type="Proteomes" id="UP000316621"/>
    </source>
</evidence>
<dbReference type="OMA" id="VHMLYPL"/>
<dbReference type="Gene3D" id="3.40.50.2300">
    <property type="match status" value="2"/>
</dbReference>
<dbReference type="PANTHER" id="PTHR34836">
    <property type="entry name" value="OS06G0188250 PROTEIN"/>
    <property type="match status" value="1"/>
</dbReference>
<dbReference type="Gramene" id="RZC67892">
    <property type="protein sequence ID" value="RZC67892"/>
    <property type="gene ID" value="C5167_011594"/>
</dbReference>
<keyword evidence="12 15" id="KW-1071">Ligand-gated ion channel</keyword>
<evidence type="ECO:0000256" key="9">
    <source>
        <dbReference type="ARBA" id="ARBA00023136"/>
    </source>
</evidence>
<keyword evidence="11" id="KW-0325">Glycoprotein</keyword>
<dbReference type="InterPro" id="IPR017103">
    <property type="entry name" value="Iontropic_Glu_rcpt_pln"/>
</dbReference>
<dbReference type="InterPro" id="IPR028082">
    <property type="entry name" value="Peripla_BP_I"/>
</dbReference>
<feature type="disulfide bond" evidence="16">
    <location>
        <begin position="760"/>
        <end position="817"/>
    </location>
</feature>
<gene>
    <name evidence="20" type="ORF">C5167_011594</name>
</gene>
<keyword evidence="16" id="KW-1015">Disulfide bond</keyword>
<dbReference type="InterPro" id="IPR001828">
    <property type="entry name" value="ANF_lig-bd_rcpt"/>
</dbReference>
<dbReference type="FunFam" id="1.10.287.70:FF:000037">
    <property type="entry name" value="Glutamate receptor"/>
    <property type="match status" value="1"/>
</dbReference>
<dbReference type="Pfam" id="PF00060">
    <property type="entry name" value="Lig_chan"/>
    <property type="match status" value="1"/>
</dbReference>
<keyword evidence="13 15" id="KW-0407">Ion channel</keyword>
<dbReference type="PIRSF" id="PIRSF037090">
    <property type="entry name" value="Iontro_Glu-like_rcpt_pln"/>
    <property type="match status" value="1"/>
</dbReference>
<feature type="signal peptide" evidence="18">
    <location>
        <begin position="1"/>
        <end position="25"/>
    </location>
</feature>
<dbReference type="InterPro" id="IPR015683">
    <property type="entry name" value="Ionotropic_Glu_rcpt"/>
</dbReference>
<keyword evidence="21" id="KW-1185">Reference proteome</keyword>
<keyword evidence="7 17" id="KW-1133">Transmembrane helix</keyword>
<dbReference type="CDD" id="cd13686">
    <property type="entry name" value="GluR_Plant"/>
    <property type="match status" value="1"/>
</dbReference>
<dbReference type="InterPro" id="IPR044440">
    <property type="entry name" value="GABAb_receptor_plant_PBP1"/>
</dbReference>
<dbReference type="SUPFAM" id="SSF53822">
    <property type="entry name" value="Periplasmic binding protein-like I"/>
    <property type="match status" value="1"/>
</dbReference>
<evidence type="ECO:0000256" key="12">
    <source>
        <dbReference type="ARBA" id="ARBA00023286"/>
    </source>
</evidence>
<evidence type="ECO:0000256" key="18">
    <source>
        <dbReference type="SAM" id="SignalP"/>
    </source>
</evidence>
<reference evidence="20 21" key="1">
    <citation type="journal article" date="2018" name="Science">
        <title>The opium poppy genome and morphinan production.</title>
        <authorList>
            <person name="Guo L."/>
            <person name="Winzer T."/>
            <person name="Yang X."/>
            <person name="Li Y."/>
            <person name="Ning Z."/>
            <person name="He Z."/>
            <person name="Teodor R."/>
            <person name="Lu Y."/>
            <person name="Bowser T.A."/>
            <person name="Graham I.A."/>
            <person name="Ye K."/>
        </authorList>
    </citation>
    <scope>NUCLEOTIDE SEQUENCE [LARGE SCALE GENOMIC DNA]</scope>
    <source>
        <strain evidence="21">cv. HN1</strain>
        <tissue evidence="20">Leaves</tissue>
    </source>
</reference>
<dbReference type="PANTHER" id="PTHR34836:SF1">
    <property type="entry name" value="OS09G0428600 PROTEIN"/>
    <property type="match status" value="1"/>
</dbReference>